<name>M5IP60_9BACT</name>
<comment type="caution">
    <text evidence="1">The sequence shown here is derived from an EMBL/GenBank/DDBJ whole genome shotgun (WGS) entry which is preliminary data.</text>
</comment>
<dbReference type="PATRIC" id="fig|1244083.3.peg.2011"/>
<evidence type="ECO:0000313" key="2">
    <source>
        <dbReference type="Proteomes" id="UP000011939"/>
    </source>
</evidence>
<accession>M5IP60</accession>
<protein>
    <submittedName>
        <fullName evidence="1">Uncharacterized protein</fullName>
    </submittedName>
</protein>
<dbReference type="AlphaFoldDB" id="M5IP60"/>
<evidence type="ECO:0000313" key="1">
    <source>
        <dbReference type="EMBL" id="EKU10441.1"/>
    </source>
</evidence>
<dbReference type="Proteomes" id="UP000011939">
    <property type="component" value="Unassembled WGS sequence"/>
</dbReference>
<proteinExistence type="predicted"/>
<sequence>MKLRFYICTAYAVNLRAKFANWAVKAYEKILIPILNFKSEFGDVIESKF</sequence>
<dbReference type="EMBL" id="AMZQ01000012">
    <property type="protein sequence ID" value="EKU10441.1"/>
    <property type="molecule type" value="Genomic_DNA"/>
</dbReference>
<gene>
    <name evidence="1" type="ORF">CSUNSWCD_767</name>
</gene>
<organism evidence="1 2">
    <name type="scientific">Campylobacter showae CSUNSWCD</name>
    <dbReference type="NCBI Taxonomy" id="1244083"/>
    <lineage>
        <taxon>Bacteria</taxon>
        <taxon>Pseudomonadati</taxon>
        <taxon>Campylobacterota</taxon>
        <taxon>Epsilonproteobacteria</taxon>
        <taxon>Campylobacterales</taxon>
        <taxon>Campylobacteraceae</taxon>
        <taxon>Campylobacter</taxon>
    </lineage>
</organism>
<reference evidence="1 2" key="1">
    <citation type="journal article" date="2013" name="Genome Announc.">
        <title>Genome Sequence of Campylobacter showae UNSWCD, Isolated from a Patient with Crohn's Disease.</title>
        <authorList>
            <person name="Tay A.P."/>
            <person name="Kaakoush N.O."/>
            <person name="Deshpande N.P."/>
            <person name="Chen Z."/>
            <person name="Mitchell H."/>
            <person name="Wilkins M.R."/>
        </authorList>
    </citation>
    <scope>NUCLEOTIDE SEQUENCE [LARGE SCALE GENOMIC DNA]</scope>
    <source>
        <strain evidence="1 2">CSUNSWCD</strain>
    </source>
</reference>